<dbReference type="EMBL" id="JAVRRA010010304">
    <property type="protein sequence ID" value="KAK5242257.1"/>
    <property type="molecule type" value="Genomic_DNA"/>
</dbReference>
<keyword evidence="4" id="KW-1185">Reference proteome</keyword>
<protein>
    <recommendedName>
        <fullName evidence="2">UBA domain-containing protein</fullName>
    </recommendedName>
</protein>
<dbReference type="Gene3D" id="1.10.8.10">
    <property type="entry name" value="DNA helicase RuvA subunit, C-terminal domain"/>
    <property type="match status" value="1"/>
</dbReference>
<dbReference type="Proteomes" id="UP001357485">
    <property type="component" value="Unassembled WGS sequence"/>
</dbReference>
<dbReference type="Pfam" id="PF00627">
    <property type="entry name" value="UBA"/>
    <property type="match status" value="1"/>
</dbReference>
<comment type="caution">
    <text evidence="3">The sequence shown here is derived from an EMBL/GenBank/DDBJ whole genome shotgun (WGS) entry which is preliminary data.</text>
</comment>
<organism evidence="3 4">
    <name type="scientific">Cryomyces antarcticus</name>
    <dbReference type="NCBI Taxonomy" id="329879"/>
    <lineage>
        <taxon>Eukaryota</taxon>
        <taxon>Fungi</taxon>
        <taxon>Dikarya</taxon>
        <taxon>Ascomycota</taxon>
        <taxon>Pezizomycotina</taxon>
        <taxon>Dothideomycetes</taxon>
        <taxon>Dothideomycetes incertae sedis</taxon>
        <taxon>Cryomyces</taxon>
    </lineage>
</organism>
<dbReference type="InterPro" id="IPR009060">
    <property type="entry name" value="UBA-like_sf"/>
</dbReference>
<dbReference type="SUPFAM" id="SSF46934">
    <property type="entry name" value="UBA-like"/>
    <property type="match status" value="1"/>
</dbReference>
<feature type="region of interest" description="Disordered" evidence="1">
    <location>
        <begin position="63"/>
        <end position="114"/>
    </location>
</feature>
<dbReference type="InterPro" id="IPR015940">
    <property type="entry name" value="UBA"/>
</dbReference>
<gene>
    <name evidence="3" type="ORF">LTR16_008643</name>
</gene>
<dbReference type="PROSITE" id="PS50030">
    <property type="entry name" value="UBA"/>
    <property type="match status" value="1"/>
</dbReference>
<feature type="domain" description="UBA" evidence="2">
    <location>
        <begin position="115"/>
        <end position="155"/>
    </location>
</feature>
<dbReference type="SMART" id="SM00165">
    <property type="entry name" value="UBA"/>
    <property type="match status" value="1"/>
</dbReference>
<evidence type="ECO:0000259" key="2">
    <source>
        <dbReference type="PROSITE" id="PS50030"/>
    </source>
</evidence>
<feature type="region of interest" description="Disordered" evidence="1">
    <location>
        <begin position="1"/>
        <end position="42"/>
    </location>
</feature>
<evidence type="ECO:0000256" key="1">
    <source>
        <dbReference type="SAM" id="MobiDB-lite"/>
    </source>
</evidence>
<evidence type="ECO:0000313" key="3">
    <source>
        <dbReference type="EMBL" id="KAK5242257.1"/>
    </source>
</evidence>
<evidence type="ECO:0000313" key="4">
    <source>
        <dbReference type="Proteomes" id="UP001357485"/>
    </source>
</evidence>
<name>A0ABR0LUB8_9PEZI</name>
<proteinExistence type="predicted"/>
<reference evidence="3 4" key="1">
    <citation type="submission" date="2023-08" db="EMBL/GenBank/DDBJ databases">
        <title>Black Yeasts Isolated from many extreme environments.</title>
        <authorList>
            <person name="Coleine C."/>
            <person name="Stajich J.E."/>
            <person name="Selbmann L."/>
        </authorList>
    </citation>
    <scope>NUCLEOTIDE SEQUENCE [LARGE SCALE GENOMIC DNA]</scope>
    <source>
        <strain evidence="3 4">CCFEE 536</strain>
    </source>
</reference>
<sequence>MVRATAEVDELASDSFDIGLPKEQYKPRPSRSRSTRATIDEEADKTIRLNGKKGTAEAEVPISDDMAFGLPKEQYKPRPTRSRSARMAAEEPASSSAVQTKRRKTVGPSIGRLFPEESEKIEMLSSMGFSASQSRKALEEAQGSVDNAVELLCERNAESTHAAPTSDIAGTGKTIAGEIPKTAVGTQDSLEDDVI</sequence>
<feature type="non-terminal residue" evidence="3">
    <location>
        <position position="195"/>
    </location>
</feature>
<accession>A0ABR0LUB8</accession>